<evidence type="ECO:0000256" key="2">
    <source>
        <dbReference type="ARBA" id="ARBA00022908"/>
    </source>
</evidence>
<dbReference type="PANTHER" id="PTHR30461:SF2">
    <property type="entry name" value="SERINE RECOMBINASE PINE-RELATED"/>
    <property type="match status" value="1"/>
</dbReference>
<dbReference type="SMART" id="SM00857">
    <property type="entry name" value="Resolvase"/>
    <property type="match status" value="1"/>
</dbReference>
<dbReference type="InterPro" id="IPR006120">
    <property type="entry name" value="Resolvase_HTH_dom"/>
</dbReference>
<dbReference type="KEGG" id="snep:Enr13x_23710"/>
<name>A0A518HNV2_9BACT</name>
<dbReference type="AlphaFoldDB" id="A0A518HNV2"/>
<dbReference type="InterPro" id="IPR050639">
    <property type="entry name" value="SSR_resolvase"/>
</dbReference>
<protein>
    <submittedName>
        <fullName evidence="8">DNA-invertase hin</fullName>
    </submittedName>
</protein>
<dbReference type="EMBL" id="CP037423">
    <property type="protein sequence ID" value="QDV42523.1"/>
    <property type="molecule type" value="Genomic_DNA"/>
</dbReference>
<dbReference type="PROSITE" id="PS00397">
    <property type="entry name" value="RECOMBINASES_1"/>
    <property type="match status" value="1"/>
</dbReference>
<comment type="similarity">
    <text evidence="1">Belongs to the site-specific recombinase resolvase family.</text>
</comment>
<keyword evidence="2" id="KW-0229">DNA integration</keyword>
<dbReference type="Pfam" id="PF02796">
    <property type="entry name" value="HTH_7"/>
    <property type="match status" value="1"/>
</dbReference>
<feature type="active site" description="O-(5'-phospho-DNA)-serine intermediate" evidence="5 6">
    <location>
        <position position="12"/>
    </location>
</feature>
<dbReference type="GO" id="GO:0000150">
    <property type="term" value="F:DNA strand exchange activity"/>
    <property type="evidence" value="ECO:0007669"/>
    <property type="project" value="InterPro"/>
</dbReference>
<dbReference type="PROSITE" id="PS51736">
    <property type="entry name" value="RECOMBINASES_3"/>
    <property type="match status" value="1"/>
</dbReference>
<accession>A0A518HNV2</accession>
<dbReference type="CDD" id="cd03768">
    <property type="entry name" value="SR_ResInv"/>
    <property type="match status" value="1"/>
</dbReference>
<dbReference type="InterPro" id="IPR009057">
    <property type="entry name" value="Homeodomain-like_sf"/>
</dbReference>
<dbReference type="Pfam" id="PF00239">
    <property type="entry name" value="Resolvase"/>
    <property type="match status" value="1"/>
</dbReference>
<dbReference type="InterPro" id="IPR006119">
    <property type="entry name" value="Resolv_N"/>
</dbReference>
<dbReference type="Proteomes" id="UP000319004">
    <property type="component" value="Chromosome"/>
</dbReference>
<evidence type="ECO:0000256" key="1">
    <source>
        <dbReference type="ARBA" id="ARBA00009913"/>
    </source>
</evidence>
<sequence>MNKQIAVYCRVSSKTQDTASQKPDLERWINAFAPNAPVKWYEDQFSGRTMDRPGWSRLMQDIDAGRIDRIVVWRLDRLGRTARGLTALFDELPRRGIGLVSVKDGLDFDTAAGRLMANVLASVAQYETEIRAERVRAGQQKARKRGKTWGGSEPGRLLFLSSDQVETILHLHDQGKPKAAIARACGVSRPTVYRILCQNDAP</sequence>
<evidence type="ECO:0000259" key="7">
    <source>
        <dbReference type="PROSITE" id="PS51736"/>
    </source>
</evidence>
<dbReference type="InterPro" id="IPR036162">
    <property type="entry name" value="Resolvase-like_N_sf"/>
</dbReference>
<evidence type="ECO:0000256" key="4">
    <source>
        <dbReference type="ARBA" id="ARBA00023172"/>
    </source>
</evidence>
<keyword evidence="3" id="KW-0238">DNA-binding</keyword>
<proteinExistence type="inferred from homology"/>
<dbReference type="PANTHER" id="PTHR30461">
    <property type="entry name" value="DNA-INVERTASE FROM LAMBDOID PROPHAGE"/>
    <property type="match status" value="1"/>
</dbReference>
<dbReference type="GO" id="GO:0015074">
    <property type="term" value="P:DNA integration"/>
    <property type="evidence" value="ECO:0007669"/>
    <property type="project" value="UniProtKB-KW"/>
</dbReference>
<evidence type="ECO:0000256" key="5">
    <source>
        <dbReference type="PIRSR" id="PIRSR606118-50"/>
    </source>
</evidence>
<evidence type="ECO:0000256" key="3">
    <source>
        <dbReference type="ARBA" id="ARBA00023125"/>
    </source>
</evidence>
<feature type="domain" description="Resolvase/invertase-type recombinase catalytic" evidence="7">
    <location>
        <begin position="4"/>
        <end position="146"/>
    </location>
</feature>
<dbReference type="GO" id="GO:0003677">
    <property type="term" value="F:DNA binding"/>
    <property type="evidence" value="ECO:0007669"/>
    <property type="project" value="UniProtKB-KW"/>
</dbReference>
<dbReference type="Gene3D" id="1.10.10.60">
    <property type="entry name" value="Homeodomain-like"/>
    <property type="match status" value="1"/>
</dbReference>
<dbReference type="SUPFAM" id="SSF53041">
    <property type="entry name" value="Resolvase-like"/>
    <property type="match status" value="1"/>
</dbReference>
<evidence type="ECO:0000313" key="9">
    <source>
        <dbReference type="Proteomes" id="UP000319004"/>
    </source>
</evidence>
<dbReference type="SUPFAM" id="SSF46689">
    <property type="entry name" value="Homeodomain-like"/>
    <property type="match status" value="1"/>
</dbReference>
<keyword evidence="9" id="KW-1185">Reference proteome</keyword>
<organism evidence="8 9">
    <name type="scientific">Stieleria neptunia</name>
    <dbReference type="NCBI Taxonomy" id="2527979"/>
    <lineage>
        <taxon>Bacteria</taxon>
        <taxon>Pseudomonadati</taxon>
        <taxon>Planctomycetota</taxon>
        <taxon>Planctomycetia</taxon>
        <taxon>Pirellulales</taxon>
        <taxon>Pirellulaceae</taxon>
        <taxon>Stieleria</taxon>
    </lineage>
</organism>
<dbReference type="InterPro" id="IPR006118">
    <property type="entry name" value="Recombinase_CS"/>
</dbReference>
<dbReference type="CDD" id="cd00569">
    <property type="entry name" value="HTH_Hin_like"/>
    <property type="match status" value="1"/>
</dbReference>
<evidence type="ECO:0000256" key="6">
    <source>
        <dbReference type="PROSITE-ProRule" id="PRU10137"/>
    </source>
</evidence>
<reference evidence="8 9" key="1">
    <citation type="submission" date="2019-03" db="EMBL/GenBank/DDBJ databases">
        <title>Deep-cultivation of Planctomycetes and their phenomic and genomic characterization uncovers novel biology.</title>
        <authorList>
            <person name="Wiegand S."/>
            <person name="Jogler M."/>
            <person name="Boedeker C."/>
            <person name="Pinto D."/>
            <person name="Vollmers J."/>
            <person name="Rivas-Marin E."/>
            <person name="Kohn T."/>
            <person name="Peeters S.H."/>
            <person name="Heuer A."/>
            <person name="Rast P."/>
            <person name="Oberbeckmann S."/>
            <person name="Bunk B."/>
            <person name="Jeske O."/>
            <person name="Meyerdierks A."/>
            <person name="Storesund J.E."/>
            <person name="Kallscheuer N."/>
            <person name="Luecker S."/>
            <person name="Lage O.M."/>
            <person name="Pohl T."/>
            <person name="Merkel B.J."/>
            <person name="Hornburger P."/>
            <person name="Mueller R.-W."/>
            <person name="Bruemmer F."/>
            <person name="Labrenz M."/>
            <person name="Spormann A.M."/>
            <person name="Op den Camp H."/>
            <person name="Overmann J."/>
            <person name="Amann R."/>
            <person name="Jetten M.S.M."/>
            <person name="Mascher T."/>
            <person name="Medema M.H."/>
            <person name="Devos D.P."/>
            <person name="Kaster A.-K."/>
            <person name="Ovreas L."/>
            <person name="Rohde M."/>
            <person name="Galperin M.Y."/>
            <person name="Jogler C."/>
        </authorList>
    </citation>
    <scope>NUCLEOTIDE SEQUENCE [LARGE SCALE GENOMIC DNA]</scope>
    <source>
        <strain evidence="8 9">Enr13</strain>
    </source>
</reference>
<dbReference type="Gene3D" id="3.40.50.1390">
    <property type="entry name" value="Resolvase, N-terminal catalytic domain"/>
    <property type="match status" value="1"/>
</dbReference>
<gene>
    <name evidence="8" type="primary">hin</name>
    <name evidence="8" type="ORF">Enr13x_23710</name>
</gene>
<keyword evidence="4" id="KW-0233">DNA recombination</keyword>
<evidence type="ECO:0000313" key="8">
    <source>
        <dbReference type="EMBL" id="QDV42523.1"/>
    </source>
</evidence>